<dbReference type="RefSeq" id="WP_146682469.1">
    <property type="nucleotide sequence ID" value="NZ_CP019646.1"/>
</dbReference>
<feature type="domain" description="PASTA" evidence="2">
    <location>
        <begin position="199"/>
        <end position="265"/>
    </location>
</feature>
<feature type="signal peptide" evidence="1">
    <location>
        <begin position="1"/>
        <end position="22"/>
    </location>
</feature>
<gene>
    <name evidence="3" type="ORF">SMSP2_00528</name>
</gene>
<dbReference type="AlphaFoldDB" id="A0A1Q2MBS9"/>
<protein>
    <submittedName>
        <fullName evidence="3">PASTA domain protein</fullName>
    </submittedName>
</protein>
<dbReference type="OrthoDB" id="248009at2"/>
<organism evidence="3 4">
    <name type="scientific">Limihaloglobus sulfuriphilus</name>
    <dbReference type="NCBI Taxonomy" id="1851148"/>
    <lineage>
        <taxon>Bacteria</taxon>
        <taxon>Pseudomonadati</taxon>
        <taxon>Planctomycetota</taxon>
        <taxon>Phycisphaerae</taxon>
        <taxon>Sedimentisphaerales</taxon>
        <taxon>Sedimentisphaeraceae</taxon>
        <taxon>Limihaloglobus</taxon>
    </lineage>
</organism>
<accession>A0A1Q2MBS9</accession>
<keyword evidence="4" id="KW-1185">Reference proteome</keyword>
<dbReference type="EMBL" id="CP019646">
    <property type="protein sequence ID" value="AQQ70185.1"/>
    <property type="molecule type" value="Genomic_DNA"/>
</dbReference>
<dbReference type="CDD" id="cd06577">
    <property type="entry name" value="PASTA_pknB"/>
    <property type="match status" value="1"/>
</dbReference>
<sequence precursor="true">MKRLCFTLLVISLLAAVPFASAKTRYYDWETGTEAYMGYYGNVDTVNTGFSTEQARSGLQSLKIVEDPIGGTPQTYVCWVTDVESGDVITAKGWIWSNTQNAEDKPNGRFWMHYSSDTDINAYDGSISGQDESLVGTTNWMEFTQTITVDSGKVAVVVEARISSGAAPANVIYIDDLTVTVPEHCTIVFPDGTEGIDPGLAMVTVPDVVGMTEAAAVSAIESAGLTAFISYNFDETVPAGEVISQNPDALTEIEEGSQVTIVVSKGPAPVQAISEYGWENRGTDLGVYGSGYSENDFTTAYEGSRSLKVVRGTSNPNIYVAWITGLNDGEQVTATVMGKYAGAGSGLRLYAQQNSGTLNAEEYNGSIGGMQDYLATGDWGQMSYTWTAGDGYGGITVQIRVYGDEGDYGWVDALAISAPETATVHFPEEVTDPVCTAPAGDITGDCVIDQADLAAVTDNWLVTNWGPFDLAGYQSYGYDWRDTGYTIIGEYNGAVPANIEMLDAKSGRVLECRRGVNGFPQFYISRVAGYDGGLQGGDKILATVRMKSPMAEGLELVGFHVEGDTLGSYSYAGGKTYTGLVSTTEWAEYTFEFVYEDGTETDPRNGYVVAVEGTGKGVDGDVIGYVDEIIVSAPYRENGGMPAIELEFGADYPNNYDLNFGYAVAQVDVPLLESCNGNPQGDVNGDCYVTLADYAYLAVEGAWMKCFWDPITECPQ</sequence>
<keyword evidence="1" id="KW-0732">Signal</keyword>
<proteinExistence type="predicted"/>
<feature type="chain" id="PRO_5012546575" evidence="1">
    <location>
        <begin position="23"/>
        <end position="716"/>
    </location>
</feature>
<name>A0A1Q2MBS9_9BACT</name>
<dbReference type="Gene3D" id="2.60.120.260">
    <property type="entry name" value="Galactose-binding domain-like"/>
    <property type="match status" value="2"/>
</dbReference>
<evidence type="ECO:0000259" key="2">
    <source>
        <dbReference type="PROSITE" id="PS51178"/>
    </source>
</evidence>
<evidence type="ECO:0000256" key="1">
    <source>
        <dbReference type="SAM" id="SignalP"/>
    </source>
</evidence>
<evidence type="ECO:0000313" key="3">
    <source>
        <dbReference type="EMBL" id="AQQ70185.1"/>
    </source>
</evidence>
<dbReference type="Proteomes" id="UP000188181">
    <property type="component" value="Chromosome"/>
</dbReference>
<dbReference type="Pfam" id="PF03793">
    <property type="entry name" value="PASTA"/>
    <property type="match status" value="1"/>
</dbReference>
<reference evidence="4" key="1">
    <citation type="submission" date="2017-02" db="EMBL/GenBank/DDBJ databases">
        <title>Comparative genomics and description of representatives of a novel lineage of planctomycetes thriving in anoxic sediments.</title>
        <authorList>
            <person name="Spring S."/>
            <person name="Bunk B."/>
            <person name="Sproer C."/>
        </authorList>
    </citation>
    <scope>NUCLEOTIDE SEQUENCE [LARGE SCALE GENOMIC DNA]</scope>
    <source>
        <strain evidence="4">SM-Chi-D1</strain>
    </source>
</reference>
<dbReference type="KEGG" id="pbas:SMSP2_00528"/>
<dbReference type="InterPro" id="IPR005543">
    <property type="entry name" value="PASTA_dom"/>
</dbReference>
<dbReference type="SMART" id="SM00740">
    <property type="entry name" value="PASTA"/>
    <property type="match status" value="1"/>
</dbReference>
<dbReference type="PROSITE" id="PS51178">
    <property type="entry name" value="PASTA"/>
    <property type="match status" value="1"/>
</dbReference>
<dbReference type="Gene3D" id="3.30.10.20">
    <property type="match status" value="1"/>
</dbReference>
<evidence type="ECO:0000313" key="4">
    <source>
        <dbReference type="Proteomes" id="UP000188181"/>
    </source>
</evidence>
<dbReference type="STRING" id="1851148.SMSP2_00528"/>